<dbReference type="Proteomes" id="UP000054549">
    <property type="component" value="Unassembled WGS sequence"/>
</dbReference>
<dbReference type="InterPro" id="IPR000246">
    <property type="entry name" value="Peptidase_T2"/>
</dbReference>
<evidence type="ECO:0008006" key="5">
    <source>
        <dbReference type="Google" id="ProtNLM"/>
    </source>
</evidence>
<dbReference type="OrthoDB" id="77601at2759"/>
<feature type="site" description="Cleavage; by autolysis" evidence="2">
    <location>
        <begin position="187"/>
        <end position="188"/>
    </location>
</feature>
<dbReference type="Gene3D" id="3.60.20.30">
    <property type="entry name" value="(Glycosyl)asparaginase"/>
    <property type="match status" value="1"/>
</dbReference>
<dbReference type="AlphaFoldDB" id="A0A0C2XAU0"/>
<dbReference type="InterPro" id="IPR037464">
    <property type="entry name" value="Taspase1"/>
</dbReference>
<proteinExistence type="predicted"/>
<dbReference type="InParanoid" id="A0A0C2XAU0"/>
<keyword evidence="4" id="KW-1185">Reference proteome</keyword>
<evidence type="ECO:0000313" key="4">
    <source>
        <dbReference type="Proteomes" id="UP000054549"/>
    </source>
</evidence>
<dbReference type="PANTHER" id="PTHR10188:SF8">
    <property type="entry name" value="THREONINE ASPARTASE 1"/>
    <property type="match status" value="1"/>
</dbReference>
<dbReference type="HOGENOM" id="CLU_021603_5_0_1"/>
<gene>
    <name evidence="3" type="ORF">M378DRAFT_76254</name>
</gene>
<accession>A0A0C2XAU0</accession>
<dbReference type="FunCoup" id="A0A0C2XAU0">
    <property type="interactions" value="31"/>
</dbReference>
<sequence>MNPTVFVAVHGGAGNHTRKSKDDIKRGLRQACIQALSKSQENSVLTIIENAISALEDDPHFNSGYGSNLTIDGNVECDASIMDETGDYGSVAAISGIKNPICLARQVLEHAKIPDGLGRLPPMFLVSEGARTFAARHAHSIQFIQPEELKAPRAVDEWRLWKERLTSLAKHDGKHDDQLTGMNDIQDTVGAVALLEGGYAAAGVSSGGLLLKNPGRVGEAAVYGAGCWAQTGMACSVSGAGEHIVRTNLARSIGEAFARSEDVDPHDVLYRTLIDKFWTLDPCRARGEPSPNAGLILLTKSDECNSVRLWCAFTTPSMAIAYTSTVNPVPKAIILRRPPEMDKQSNDQPRIFITAVTL</sequence>
<evidence type="ECO:0000256" key="2">
    <source>
        <dbReference type="PIRSR" id="PIRSR600246-3"/>
    </source>
</evidence>
<dbReference type="GO" id="GO:0051604">
    <property type="term" value="P:protein maturation"/>
    <property type="evidence" value="ECO:0007669"/>
    <property type="project" value="TreeGrafter"/>
</dbReference>
<protein>
    <recommendedName>
        <fullName evidence="5">N-terminal nucleophile aminohydrolase</fullName>
    </recommendedName>
</protein>
<dbReference type="EMBL" id="KN818239">
    <property type="protein sequence ID" value="KIL65958.1"/>
    <property type="molecule type" value="Genomic_DNA"/>
</dbReference>
<dbReference type="STRING" id="946122.A0A0C2XAU0"/>
<organism evidence="3 4">
    <name type="scientific">Amanita muscaria (strain Koide BX008)</name>
    <dbReference type="NCBI Taxonomy" id="946122"/>
    <lineage>
        <taxon>Eukaryota</taxon>
        <taxon>Fungi</taxon>
        <taxon>Dikarya</taxon>
        <taxon>Basidiomycota</taxon>
        <taxon>Agaricomycotina</taxon>
        <taxon>Agaricomycetes</taxon>
        <taxon>Agaricomycetidae</taxon>
        <taxon>Agaricales</taxon>
        <taxon>Pluteineae</taxon>
        <taxon>Amanitaceae</taxon>
        <taxon>Amanita</taxon>
    </lineage>
</organism>
<evidence type="ECO:0000256" key="1">
    <source>
        <dbReference type="PIRSR" id="PIRSR600246-1"/>
    </source>
</evidence>
<dbReference type="SUPFAM" id="SSF56235">
    <property type="entry name" value="N-terminal nucleophile aminohydrolases (Ntn hydrolases)"/>
    <property type="match status" value="1"/>
</dbReference>
<feature type="active site" description="Nucleophile" evidence="1">
    <location>
        <position position="188"/>
    </location>
</feature>
<dbReference type="InterPro" id="IPR029055">
    <property type="entry name" value="Ntn_hydrolases_N"/>
</dbReference>
<dbReference type="PANTHER" id="PTHR10188">
    <property type="entry name" value="L-ASPARAGINASE"/>
    <property type="match status" value="1"/>
</dbReference>
<reference evidence="3 4" key="1">
    <citation type="submission" date="2014-04" db="EMBL/GenBank/DDBJ databases">
        <title>Evolutionary Origins and Diversification of the Mycorrhizal Mutualists.</title>
        <authorList>
            <consortium name="DOE Joint Genome Institute"/>
            <consortium name="Mycorrhizal Genomics Consortium"/>
            <person name="Kohler A."/>
            <person name="Kuo A."/>
            <person name="Nagy L.G."/>
            <person name="Floudas D."/>
            <person name="Copeland A."/>
            <person name="Barry K.W."/>
            <person name="Cichocki N."/>
            <person name="Veneault-Fourrey C."/>
            <person name="LaButti K."/>
            <person name="Lindquist E.A."/>
            <person name="Lipzen A."/>
            <person name="Lundell T."/>
            <person name="Morin E."/>
            <person name="Murat C."/>
            <person name="Riley R."/>
            <person name="Ohm R."/>
            <person name="Sun H."/>
            <person name="Tunlid A."/>
            <person name="Henrissat B."/>
            <person name="Grigoriev I.V."/>
            <person name="Hibbett D.S."/>
            <person name="Martin F."/>
        </authorList>
    </citation>
    <scope>NUCLEOTIDE SEQUENCE [LARGE SCALE GENOMIC DNA]</scope>
    <source>
        <strain evidence="3 4">Koide BX008</strain>
    </source>
</reference>
<dbReference type="CDD" id="cd04514">
    <property type="entry name" value="Taspase1_like"/>
    <property type="match status" value="1"/>
</dbReference>
<dbReference type="GO" id="GO:0005737">
    <property type="term" value="C:cytoplasm"/>
    <property type="evidence" value="ECO:0007669"/>
    <property type="project" value="TreeGrafter"/>
</dbReference>
<dbReference type="Pfam" id="PF01112">
    <property type="entry name" value="Asparaginase_2"/>
    <property type="match status" value="1"/>
</dbReference>
<name>A0A0C2XAU0_AMAMK</name>
<dbReference type="GO" id="GO:0004298">
    <property type="term" value="F:threonine-type endopeptidase activity"/>
    <property type="evidence" value="ECO:0007669"/>
    <property type="project" value="InterPro"/>
</dbReference>
<evidence type="ECO:0000313" key="3">
    <source>
        <dbReference type="EMBL" id="KIL65958.1"/>
    </source>
</evidence>